<protein>
    <recommendedName>
        <fullName evidence="4">Branched-subunit amino acid transport protein AzlD</fullName>
    </recommendedName>
</protein>
<keyword evidence="1" id="KW-0812">Transmembrane</keyword>
<sequence>MDRLLLLVVLARVAVLVLRAGRPRRVALLPGRLVLRLVGLGAGLRHPLLLAVGIGLGLGLMSPVRLPA</sequence>
<keyword evidence="3" id="KW-1185">Reference proteome</keyword>
<comment type="caution">
    <text evidence="2">The sequence shown here is derived from an EMBL/GenBank/DDBJ whole genome shotgun (WGS) entry which is preliminary data.</text>
</comment>
<organism evidence="2 3">
    <name type="scientific">Kribbella lupini</name>
    <dbReference type="NCBI Taxonomy" id="291602"/>
    <lineage>
        <taxon>Bacteria</taxon>
        <taxon>Bacillati</taxon>
        <taxon>Actinomycetota</taxon>
        <taxon>Actinomycetes</taxon>
        <taxon>Propionibacteriales</taxon>
        <taxon>Kribbellaceae</taxon>
        <taxon>Kribbella</taxon>
    </lineage>
</organism>
<gene>
    <name evidence="2" type="ORF">GCM10009741_44130</name>
</gene>
<accession>A0ABP4M4N1</accession>
<evidence type="ECO:0000256" key="1">
    <source>
        <dbReference type="SAM" id="Phobius"/>
    </source>
</evidence>
<dbReference type="EMBL" id="BAAANC010000002">
    <property type="protein sequence ID" value="GAA1536722.1"/>
    <property type="molecule type" value="Genomic_DNA"/>
</dbReference>
<evidence type="ECO:0008006" key="4">
    <source>
        <dbReference type="Google" id="ProtNLM"/>
    </source>
</evidence>
<reference evidence="3" key="1">
    <citation type="journal article" date="2019" name="Int. J. Syst. Evol. Microbiol.">
        <title>The Global Catalogue of Microorganisms (GCM) 10K type strain sequencing project: providing services to taxonomists for standard genome sequencing and annotation.</title>
        <authorList>
            <consortium name="The Broad Institute Genomics Platform"/>
            <consortium name="The Broad Institute Genome Sequencing Center for Infectious Disease"/>
            <person name="Wu L."/>
            <person name="Ma J."/>
        </authorList>
    </citation>
    <scope>NUCLEOTIDE SEQUENCE [LARGE SCALE GENOMIC DNA]</scope>
    <source>
        <strain evidence="3">JCM 14303</strain>
    </source>
</reference>
<keyword evidence="1" id="KW-1133">Transmembrane helix</keyword>
<dbReference type="Proteomes" id="UP001500363">
    <property type="component" value="Unassembled WGS sequence"/>
</dbReference>
<proteinExistence type="predicted"/>
<evidence type="ECO:0000313" key="2">
    <source>
        <dbReference type="EMBL" id="GAA1536722.1"/>
    </source>
</evidence>
<keyword evidence="1" id="KW-0472">Membrane</keyword>
<evidence type="ECO:0000313" key="3">
    <source>
        <dbReference type="Proteomes" id="UP001500363"/>
    </source>
</evidence>
<feature type="transmembrane region" description="Helical" evidence="1">
    <location>
        <begin position="44"/>
        <end position="64"/>
    </location>
</feature>
<name>A0ABP4M4N1_9ACTN</name>